<dbReference type="OrthoDB" id="6612923at2759"/>
<dbReference type="EMBL" id="VUJU01002699">
    <property type="protein sequence ID" value="KAF0760368.1"/>
    <property type="molecule type" value="Genomic_DNA"/>
</dbReference>
<protein>
    <submittedName>
        <fullName evidence="1">Uncharacterized protein</fullName>
    </submittedName>
</protein>
<evidence type="ECO:0000313" key="1">
    <source>
        <dbReference type="EMBL" id="KAF0760368.1"/>
    </source>
</evidence>
<organism evidence="1 2">
    <name type="scientific">Aphis craccivora</name>
    <name type="common">Cowpea aphid</name>
    <dbReference type="NCBI Taxonomy" id="307492"/>
    <lineage>
        <taxon>Eukaryota</taxon>
        <taxon>Metazoa</taxon>
        <taxon>Ecdysozoa</taxon>
        <taxon>Arthropoda</taxon>
        <taxon>Hexapoda</taxon>
        <taxon>Insecta</taxon>
        <taxon>Pterygota</taxon>
        <taxon>Neoptera</taxon>
        <taxon>Paraneoptera</taxon>
        <taxon>Hemiptera</taxon>
        <taxon>Sternorrhyncha</taxon>
        <taxon>Aphidomorpha</taxon>
        <taxon>Aphidoidea</taxon>
        <taxon>Aphididae</taxon>
        <taxon>Aphidini</taxon>
        <taxon>Aphis</taxon>
        <taxon>Aphis</taxon>
    </lineage>
</organism>
<dbReference type="Proteomes" id="UP000478052">
    <property type="component" value="Unassembled WGS sequence"/>
</dbReference>
<reference evidence="1 2" key="1">
    <citation type="submission" date="2019-08" db="EMBL/GenBank/DDBJ databases">
        <title>Whole genome of Aphis craccivora.</title>
        <authorList>
            <person name="Voronova N.V."/>
            <person name="Shulinski R.S."/>
            <person name="Bandarenka Y.V."/>
            <person name="Zhorov D.G."/>
            <person name="Warner D."/>
        </authorList>
    </citation>
    <scope>NUCLEOTIDE SEQUENCE [LARGE SCALE GENOMIC DNA]</scope>
    <source>
        <strain evidence="1">180601</strain>
        <tissue evidence="1">Whole Body</tissue>
    </source>
</reference>
<comment type="caution">
    <text evidence="1">The sequence shown here is derived from an EMBL/GenBank/DDBJ whole genome shotgun (WGS) entry which is preliminary data.</text>
</comment>
<evidence type="ECO:0000313" key="2">
    <source>
        <dbReference type="Proteomes" id="UP000478052"/>
    </source>
</evidence>
<dbReference type="AlphaFoldDB" id="A0A6G0YRW2"/>
<name>A0A6G0YRW2_APHCR</name>
<sequence length="391" mass="45198">MLLSYILKIKWHSGYFSYTRCLYEGDNCESKVCFPYCNNKSVERTHDMYVNMINEEHHVGKTTSKLTELPGIDLIRNFPLDYMHLVNLGIVKKLIQLWLFKGPLNVRLPGHSINTLSTALLAIQSCISSDFVRKTRLVQEVSRWKATELRLFISYVDPIVLKDLISSDGYTNFISLHVAMLILLSSNHQNFLNYARELLEYFVKTFERIYGSKHCSYNVHALLHICGDYDYYGPLDECSAFIFENYMKTLKSKIRKHVSYSEMYNKQQPTSLQCSTQNYKLSVPHKSGPLLENISLILSQFKKFTTNNTTLNISNNSDCYILNKSNDVFKCFNFVNTHDDNVSLSKNLTFLNSSEIDCKIMLLNHCNSSIALPVIHTKSKINCLLYNKNKL</sequence>
<keyword evidence="2" id="KW-1185">Reference proteome</keyword>
<gene>
    <name evidence="1" type="ORF">FWK35_00011028</name>
</gene>
<dbReference type="PANTHER" id="PTHR33053">
    <property type="entry name" value="PROTEIN, PUTATIVE-RELATED"/>
    <property type="match status" value="1"/>
</dbReference>
<proteinExistence type="predicted"/>
<accession>A0A6G0YRW2</accession>